<protein>
    <submittedName>
        <fullName evidence="1">Uncharacterized protein</fullName>
    </submittedName>
</protein>
<sequence length="164" mass="18016">MWCRFTPRKVSCQPGADIACLIKELVAVLGAYMGPFCHSRVGLKAGCDIVLAERGMVPYFVCCSADAVNHRGAKSLPFLRADVWLISASPVSLTKSGHSCSLAAFDHDTLTSMLDSALYVSQVREEFKVTVPSVQEFRSVRWNNSLFSPPPPRHSAPDHLLEVH</sequence>
<proteinExistence type="predicted"/>
<accession>A0AA35K6I9</accession>
<gene>
    <name evidence="1" type="ORF">PODLI_1B007050</name>
</gene>
<keyword evidence="2" id="KW-1185">Reference proteome</keyword>
<dbReference type="EMBL" id="OX395128">
    <property type="protein sequence ID" value="CAI5771228.1"/>
    <property type="molecule type" value="Genomic_DNA"/>
</dbReference>
<evidence type="ECO:0000313" key="1">
    <source>
        <dbReference type="EMBL" id="CAI5771228.1"/>
    </source>
</evidence>
<dbReference type="Proteomes" id="UP001178461">
    <property type="component" value="Chromosome 3"/>
</dbReference>
<reference evidence="1" key="1">
    <citation type="submission" date="2022-12" db="EMBL/GenBank/DDBJ databases">
        <authorList>
            <person name="Alioto T."/>
            <person name="Alioto T."/>
            <person name="Gomez Garrido J."/>
        </authorList>
    </citation>
    <scope>NUCLEOTIDE SEQUENCE</scope>
</reference>
<evidence type="ECO:0000313" key="2">
    <source>
        <dbReference type="Proteomes" id="UP001178461"/>
    </source>
</evidence>
<name>A0AA35K6I9_9SAUR</name>
<dbReference type="AlphaFoldDB" id="A0AA35K6I9"/>
<organism evidence="1 2">
    <name type="scientific">Podarcis lilfordi</name>
    <name type="common">Lilford's wall lizard</name>
    <dbReference type="NCBI Taxonomy" id="74358"/>
    <lineage>
        <taxon>Eukaryota</taxon>
        <taxon>Metazoa</taxon>
        <taxon>Chordata</taxon>
        <taxon>Craniata</taxon>
        <taxon>Vertebrata</taxon>
        <taxon>Euteleostomi</taxon>
        <taxon>Lepidosauria</taxon>
        <taxon>Squamata</taxon>
        <taxon>Bifurcata</taxon>
        <taxon>Unidentata</taxon>
        <taxon>Episquamata</taxon>
        <taxon>Laterata</taxon>
        <taxon>Lacertibaenia</taxon>
        <taxon>Lacertidae</taxon>
        <taxon>Podarcis</taxon>
    </lineage>
</organism>